<dbReference type="EMBL" id="JANPWB010000006">
    <property type="protein sequence ID" value="KAJ1179937.1"/>
    <property type="molecule type" value="Genomic_DNA"/>
</dbReference>
<dbReference type="AlphaFoldDB" id="A0AAV7TTH4"/>
<gene>
    <name evidence="1" type="ORF">NDU88_005167</name>
</gene>
<dbReference type="Proteomes" id="UP001066276">
    <property type="component" value="Chromosome 3_2"/>
</dbReference>
<feature type="non-terminal residue" evidence="1">
    <location>
        <position position="1"/>
    </location>
</feature>
<accession>A0AAV7TTH4</accession>
<proteinExistence type="predicted"/>
<evidence type="ECO:0000313" key="1">
    <source>
        <dbReference type="EMBL" id="KAJ1179937.1"/>
    </source>
</evidence>
<keyword evidence="2" id="KW-1185">Reference proteome</keyword>
<reference evidence="1" key="1">
    <citation type="journal article" date="2022" name="bioRxiv">
        <title>Sequencing and chromosome-scale assembly of the giantPleurodeles waltlgenome.</title>
        <authorList>
            <person name="Brown T."/>
            <person name="Elewa A."/>
            <person name="Iarovenko S."/>
            <person name="Subramanian E."/>
            <person name="Araus A.J."/>
            <person name="Petzold A."/>
            <person name="Susuki M."/>
            <person name="Suzuki K.-i.T."/>
            <person name="Hayashi T."/>
            <person name="Toyoda A."/>
            <person name="Oliveira C."/>
            <person name="Osipova E."/>
            <person name="Leigh N.D."/>
            <person name="Simon A."/>
            <person name="Yun M.H."/>
        </authorList>
    </citation>
    <scope>NUCLEOTIDE SEQUENCE</scope>
    <source>
        <strain evidence="1">20211129_DDA</strain>
        <tissue evidence="1">Liver</tissue>
    </source>
</reference>
<name>A0AAV7TTH4_PLEWA</name>
<evidence type="ECO:0000313" key="2">
    <source>
        <dbReference type="Proteomes" id="UP001066276"/>
    </source>
</evidence>
<organism evidence="1 2">
    <name type="scientific">Pleurodeles waltl</name>
    <name type="common">Iberian ribbed newt</name>
    <dbReference type="NCBI Taxonomy" id="8319"/>
    <lineage>
        <taxon>Eukaryota</taxon>
        <taxon>Metazoa</taxon>
        <taxon>Chordata</taxon>
        <taxon>Craniata</taxon>
        <taxon>Vertebrata</taxon>
        <taxon>Euteleostomi</taxon>
        <taxon>Amphibia</taxon>
        <taxon>Batrachia</taxon>
        <taxon>Caudata</taxon>
        <taxon>Salamandroidea</taxon>
        <taxon>Salamandridae</taxon>
        <taxon>Pleurodelinae</taxon>
        <taxon>Pleurodeles</taxon>
    </lineage>
</organism>
<sequence length="57" mass="6563">VISSIFCVQLPEYSSKLFMDFYQKKAASQNKMVNYDHFTTSVCVFASHRCSNIRGSF</sequence>
<protein>
    <submittedName>
        <fullName evidence="1">Uncharacterized protein</fullName>
    </submittedName>
</protein>
<comment type="caution">
    <text evidence="1">The sequence shown here is derived from an EMBL/GenBank/DDBJ whole genome shotgun (WGS) entry which is preliminary data.</text>
</comment>
<feature type="non-terminal residue" evidence="1">
    <location>
        <position position="57"/>
    </location>
</feature>